<proteinExistence type="predicted"/>
<reference evidence="2" key="1">
    <citation type="submission" date="2023-10" db="EMBL/GenBank/DDBJ databases">
        <title>Genome assembly of Pristionchus species.</title>
        <authorList>
            <person name="Yoshida K."/>
            <person name="Sommer R.J."/>
        </authorList>
    </citation>
    <scope>NUCLEOTIDE SEQUENCE</scope>
    <source>
        <strain evidence="2">RS0144</strain>
    </source>
</reference>
<feature type="non-terminal residue" evidence="2">
    <location>
        <position position="1"/>
    </location>
</feature>
<keyword evidence="3" id="KW-1185">Reference proteome</keyword>
<dbReference type="EMBL" id="BTSX01000003">
    <property type="protein sequence ID" value="GMS88945.1"/>
    <property type="molecule type" value="Genomic_DNA"/>
</dbReference>
<sequence>PPLKMVNGSHYDSSDDESAYELIDTLPLTSDHSPIVEKRDDPLLSQPLSSKSDAPKNSPYDFLVASKSTPVPDTTDASLKISTFKANVDNLVSRIREELREK</sequence>
<evidence type="ECO:0000313" key="3">
    <source>
        <dbReference type="Proteomes" id="UP001432027"/>
    </source>
</evidence>
<gene>
    <name evidence="2" type="ORF">PENTCL1PPCAC_11120</name>
</gene>
<evidence type="ECO:0000256" key="1">
    <source>
        <dbReference type="SAM" id="MobiDB-lite"/>
    </source>
</evidence>
<name>A0AAV5T1K8_9BILA</name>
<feature type="region of interest" description="Disordered" evidence="1">
    <location>
        <begin position="31"/>
        <end position="73"/>
    </location>
</feature>
<accession>A0AAV5T1K8</accession>
<feature type="non-terminal residue" evidence="2">
    <location>
        <position position="102"/>
    </location>
</feature>
<dbReference type="AlphaFoldDB" id="A0AAV5T1K8"/>
<dbReference type="Proteomes" id="UP001432027">
    <property type="component" value="Unassembled WGS sequence"/>
</dbReference>
<comment type="caution">
    <text evidence="2">The sequence shown here is derived from an EMBL/GenBank/DDBJ whole genome shotgun (WGS) entry which is preliminary data.</text>
</comment>
<organism evidence="2 3">
    <name type="scientific">Pristionchus entomophagus</name>
    <dbReference type="NCBI Taxonomy" id="358040"/>
    <lineage>
        <taxon>Eukaryota</taxon>
        <taxon>Metazoa</taxon>
        <taxon>Ecdysozoa</taxon>
        <taxon>Nematoda</taxon>
        <taxon>Chromadorea</taxon>
        <taxon>Rhabditida</taxon>
        <taxon>Rhabditina</taxon>
        <taxon>Diplogasteromorpha</taxon>
        <taxon>Diplogasteroidea</taxon>
        <taxon>Neodiplogasteridae</taxon>
        <taxon>Pristionchus</taxon>
    </lineage>
</organism>
<evidence type="ECO:0000313" key="2">
    <source>
        <dbReference type="EMBL" id="GMS88945.1"/>
    </source>
</evidence>
<protein>
    <submittedName>
        <fullName evidence="2">Uncharacterized protein</fullName>
    </submittedName>
</protein>